<dbReference type="InterPro" id="IPR013024">
    <property type="entry name" value="GGCT-like"/>
</dbReference>
<dbReference type="Pfam" id="PF06094">
    <property type="entry name" value="GGACT"/>
    <property type="match status" value="1"/>
</dbReference>
<protein>
    <submittedName>
        <fullName evidence="2">Gamma-glutamylcyclotransferase</fullName>
    </submittedName>
</protein>
<dbReference type="InterPro" id="IPR009288">
    <property type="entry name" value="AIG2-like_dom"/>
</dbReference>
<dbReference type="SUPFAM" id="SSF110857">
    <property type="entry name" value="Gamma-glutamyl cyclotransferase-like"/>
    <property type="match status" value="1"/>
</dbReference>
<feature type="domain" description="Gamma-glutamylcyclotransferase AIG2-like" evidence="1">
    <location>
        <begin position="10"/>
        <end position="129"/>
    </location>
</feature>
<dbReference type="CDD" id="cd06661">
    <property type="entry name" value="GGCT_like"/>
    <property type="match status" value="1"/>
</dbReference>
<dbReference type="InterPro" id="IPR036568">
    <property type="entry name" value="GGCT-like_sf"/>
</dbReference>
<name>A0A934UMH2_9SPHI</name>
<dbReference type="Gene3D" id="3.10.490.10">
    <property type="entry name" value="Gamma-glutamyl cyclotransferase-like"/>
    <property type="match status" value="1"/>
</dbReference>
<evidence type="ECO:0000313" key="2">
    <source>
        <dbReference type="EMBL" id="MBK0379030.1"/>
    </source>
</evidence>
<sequence length="142" mass="16702">MLKTLETEFLFVYGTLLQQHNKFTLYLNMHCSFYNKGQIKGRLYDIGEYPGLIVDNNAGYVYGNIYKIGNPEILRELDIYEGNGPEEEQPNLYIRQKHLIETDNDTVKAWLYHYNLPIENLKQITSGNYGEYMRQKKRPPGN</sequence>
<evidence type="ECO:0000313" key="3">
    <source>
        <dbReference type="Proteomes" id="UP000613193"/>
    </source>
</evidence>
<accession>A0A934UMH2</accession>
<organism evidence="2 3">
    <name type="scientific">Mucilaginibacter segetis</name>
    <dbReference type="NCBI Taxonomy" id="2793071"/>
    <lineage>
        <taxon>Bacteria</taxon>
        <taxon>Pseudomonadati</taxon>
        <taxon>Bacteroidota</taxon>
        <taxon>Sphingobacteriia</taxon>
        <taxon>Sphingobacteriales</taxon>
        <taxon>Sphingobacteriaceae</taxon>
        <taxon>Mucilaginibacter</taxon>
    </lineage>
</organism>
<dbReference type="EMBL" id="JAEHFW010000001">
    <property type="protein sequence ID" value="MBK0379030.1"/>
    <property type="molecule type" value="Genomic_DNA"/>
</dbReference>
<dbReference type="AlphaFoldDB" id="A0A934UMH2"/>
<keyword evidence="3" id="KW-1185">Reference proteome</keyword>
<dbReference type="Proteomes" id="UP000613193">
    <property type="component" value="Unassembled WGS sequence"/>
</dbReference>
<reference evidence="2" key="1">
    <citation type="submission" date="2020-12" db="EMBL/GenBank/DDBJ databases">
        <title>Bacterial novel species Mucilaginibacter sp. SD-g isolated from soil.</title>
        <authorList>
            <person name="Jung H.-Y."/>
        </authorList>
    </citation>
    <scope>NUCLEOTIDE SEQUENCE</scope>
    <source>
        <strain evidence="2">SD-g</strain>
    </source>
</reference>
<dbReference type="RefSeq" id="WP_200065473.1">
    <property type="nucleotide sequence ID" value="NZ_JAEHFW010000001.1"/>
</dbReference>
<gene>
    <name evidence="2" type="ORF">I5M19_06910</name>
</gene>
<comment type="caution">
    <text evidence="2">The sequence shown here is derived from an EMBL/GenBank/DDBJ whole genome shotgun (WGS) entry which is preliminary data.</text>
</comment>
<evidence type="ECO:0000259" key="1">
    <source>
        <dbReference type="Pfam" id="PF06094"/>
    </source>
</evidence>
<proteinExistence type="predicted"/>